<evidence type="ECO:0000313" key="2">
    <source>
        <dbReference type="Proteomes" id="UP000253090"/>
    </source>
</evidence>
<gene>
    <name evidence="1" type="ORF">DFP94_101557</name>
</gene>
<evidence type="ECO:0000313" key="1">
    <source>
        <dbReference type="EMBL" id="RCX22968.1"/>
    </source>
</evidence>
<dbReference type="AlphaFoldDB" id="A0A369BQN1"/>
<comment type="caution">
    <text evidence="1">The sequence shown here is derived from an EMBL/GenBank/DDBJ whole genome shotgun (WGS) entry which is preliminary data.</text>
</comment>
<proteinExistence type="predicted"/>
<dbReference type="GO" id="GO:0046718">
    <property type="term" value="P:symbiont entry into host cell"/>
    <property type="evidence" value="ECO:0007669"/>
    <property type="project" value="InterPro"/>
</dbReference>
<dbReference type="Pfam" id="PF03406">
    <property type="entry name" value="Phage_fiber_2"/>
    <property type="match status" value="1"/>
</dbReference>
<dbReference type="GO" id="GO:0019062">
    <property type="term" value="P:virion attachment to host cell"/>
    <property type="evidence" value="ECO:0007669"/>
    <property type="project" value="InterPro"/>
</dbReference>
<name>A0A369BQN1_9BACL</name>
<dbReference type="InterPro" id="IPR005068">
    <property type="entry name" value="Phage_lambda_Stf-r2"/>
</dbReference>
<sequence>MAETANLKLPLIDGSMTADVPRDLNALAQSVDTSVTEALANITVPDATTTTKGIVQLNDTTNSTSTTQAPTANAVKKAYEAATVAQATANAANMAATAAETPTGAQTKVNNAVGPLASLLTGTKTNTVAAINELFTFASNGKTQVAAAITGKGVPASGSDTFPQMAAKIGQIVTGKRYASGTVAIAATSPTTVSGIGFWPRVVFYTAPDHAYCFFISRLPVMGRELNYGFWLGYSQFGLSGAAYEEGSASKQFLLSDGFNIHGPTSSGSFQTVDWYAFE</sequence>
<organism evidence="1 2">
    <name type="scientific">Fontibacillus phaseoli</name>
    <dbReference type="NCBI Taxonomy" id="1416533"/>
    <lineage>
        <taxon>Bacteria</taxon>
        <taxon>Bacillati</taxon>
        <taxon>Bacillota</taxon>
        <taxon>Bacilli</taxon>
        <taxon>Bacillales</taxon>
        <taxon>Paenibacillaceae</taxon>
        <taxon>Fontibacillus</taxon>
    </lineage>
</organism>
<accession>A0A369BQN1</accession>
<protein>
    <submittedName>
        <fullName evidence="1">Tail fiber-like repeat protein</fullName>
    </submittedName>
</protein>
<dbReference type="EMBL" id="QPJW01000001">
    <property type="protein sequence ID" value="RCX22968.1"/>
    <property type="molecule type" value="Genomic_DNA"/>
</dbReference>
<keyword evidence="2" id="KW-1185">Reference proteome</keyword>
<reference evidence="1 2" key="1">
    <citation type="submission" date="2018-07" db="EMBL/GenBank/DDBJ databases">
        <title>Genomic Encyclopedia of Type Strains, Phase III (KMG-III): the genomes of soil and plant-associated and newly described type strains.</title>
        <authorList>
            <person name="Whitman W."/>
        </authorList>
    </citation>
    <scope>NUCLEOTIDE SEQUENCE [LARGE SCALE GENOMIC DNA]</scope>
    <source>
        <strain evidence="1 2">CECT 8333</strain>
    </source>
</reference>
<dbReference type="Proteomes" id="UP000253090">
    <property type="component" value="Unassembled WGS sequence"/>
</dbReference>
<dbReference type="RefSeq" id="WP_220270887.1">
    <property type="nucleotide sequence ID" value="NZ_QPJW01000001.1"/>
</dbReference>